<comment type="caution">
    <text evidence="1">The sequence shown here is derived from an EMBL/GenBank/DDBJ whole genome shotgun (WGS) entry which is preliminary data.</text>
</comment>
<sequence length="109" mass="12251">MKNCSGSGIKVRLCIKVFIFPRRLDFSTKVWSLSVIEVQEAFRMVDQTRNGSIPVLPYASIIYEFHADEFPFTGGPWSTPSERVLPKVLLGSSCGEVKISAAHRKLVFM</sequence>
<keyword evidence="2" id="KW-1185">Reference proteome</keyword>
<protein>
    <submittedName>
        <fullName evidence="1">Uncharacterized protein</fullName>
    </submittedName>
</protein>
<organism evidence="1 2">
    <name type="scientific">Sphaerodactylus townsendi</name>
    <dbReference type="NCBI Taxonomy" id="933632"/>
    <lineage>
        <taxon>Eukaryota</taxon>
        <taxon>Metazoa</taxon>
        <taxon>Chordata</taxon>
        <taxon>Craniata</taxon>
        <taxon>Vertebrata</taxon>
        <taxon>Euteleostomi</taxon>
        <taxon>Lepidosauria</taxon>
        <taxon>Squamata</taxon>
        <taxon>Bifurcata</taxon>
        <taxon>Gekkota</taxon>
        <taxon>Sphaerodactylidae</taxon>
        <taxon>Sphaerodactylus</taxon>
    </lineage>
</organism>
<name>A0ACB8EI81_9SAUR</name>
<evidence type="ECO:0000313" key="2">
    <source>
        <dbReference type="Proteomes" id="UP000827872"/>
    </source>
</evidence>
<accession>A0ACB8EI81</accession>
<evidence type="ECO:0000313" key="1">
    <source>
        <dbReference type="EMBL" id="KAH7992238.1"/>
    </source>
</evidence>
<gene>
    <name evidence="1" type="ORF">K3G42_020891</name>
</gene>
<reference evidence="1" key="1">
    <citation type="submission" date="2021-08" db="EMBL/GenBank/DDBJ databases">
        <title>The first chromosome-level gecko genome reveals the dynamic sex chromosomes of Neotropical dwarf geckos (Sphaerodactylidae: Sphaerodactylus).</title>
        <authorList>
            <person name="Pinto B.J."/>
            <person name="Keating S.E."/>
            <person name="Gamble T."/>
        </authorList>
    </citation>
    <scope>NUCLEOTIDE SEQUENCE</scope>
    <source>
        <strain evidence="1">TG3544</strain>
    </source>
</reference>
<dbReference type="EMBL" id="CM037616">
    <property type="protein sequence ID" value="KAH7992238.1"/>
    <property type="molecule type" value="Genomic_DNA"/>
</dbReference>
<proteinExistence type="predicted"/>
<dbReference type="Proteomes" id="UP000827872">
    <property type="component" value="Linkage Group LG03"/>
</dbReference>